<dbReference type="Proteomes" id="UP000638313">
    <property type="component" value="Unassembled WGS sequence"/>
</dbReference>
<gene>
    <name evidence="1" type="ORF">GCM10010218_64100</name>
</gene>
<dbReference type="EMBL" id="BNBD01000026">
    <property type="protein sequence ID" value="GHF74163.1"/>
    <property type="molecule type" value="Genomic_DNA"/>
</dbReference>
<keyword evidence="2" id="KW-1185">Reference proteome</keyword>
<organism evidence="1 2">
    <name type="scientific">Streptomyces mashuensis</name>
    <dbReference type="NCBI Taxonomy" id="33904"/>
    <lineage>
        <taxon>Bacteria</taxon>
        <taxon>Bacillati</taxon>
        <taxon>Actinomycetota</taxon>
        <taxon>Actinomycetes</taxon>
        <taxon>Kitasatosporales</taxon>
        <taxon>Streptomycetaceae</taxon>
        <taxon>Streptomyces</taxon>
    </lineage>
</organism>
<dbReference type="AlphaFoldDB" id="A0A919EGR4"/>
<comment type="caution">
    <text evidence="1">The sequence shown here is derived from an EMBL/GenBank/DDBJ whole genome shotgun (WGS) entry which is preliminary data.</text>
</comment>
<name>A0A919EGR4_9ACTN</name>
<reference evidence="1" key="1">
    <citation type="journal article" date="2014" name="Int. J. Syst. Evol. Microbiol.">
        <title>Complete genome sequence of Corynebacterium casei LMG S-19264T (=DSM 44701T), isolated from a smear-ripened cheese.</title>
        <authorList>
            <consortium name="US DOE Joint Genome Institute (JGI-PGF)"/>
            <person name="Walter F."/>
            <person name="Albersmeier A."/>
            <person name="Kalinowski J."/>
            <person name="Ruckert C."/>
        </authorList>
    </citation>
    <scope>NUCLEOTIDE SEQUENCE</scope>
    <source>
        <strain evidence="1">JCM 4059</strain>
    </source>
</reference>
<reference evidence="1" key="2">
    <citation type="submission" date="2020-09" db="EMBL/GenBank/DDBJ databases">
        <authorList>
            <person name="Sun Q."/>
            <person name="Ohkuma M."/>
        </authorList>
    </citation>
    <scope>NUCLEOTIDE SEQUENCE</scope>
    <source>
        <strain evidence="1">JCM 4059</strain>
    </source>
</reference>
<evidence type="ECO:0000313" key="1">
    <source>
        <dbReference type="EMBL" id="GHF74163.1"/>
    </source>
</evidence>
<evidence type="ECO:0000313" key="2">
    <source>
        <dbReference type="Proteomes" id="UP000638313"/>
    </source>
</evidence>
<protein>
    <submittedName>
        <fullName evidence="1">Uncharacterized protein</fullName>
    </submittedName>
</protein>
<sequence>MYSLNPGHLFPAVQRGLSPAETLLTKMNLGAGGALLMSAFLSPPPAWTFGAVGAAGALLNVAPGPRSVARWAAVGYRRLREKTAPAAVFDRPGATATWELYPEHGTMQDPLRRAAFHDAFSRALTFAGGQARTAGIQVHVTHRATVDDYVTHGQTISVHVPKGLAGQPDRILGTLEGEVARLGALMPVEPDPVPAVAERGPGWVLLDDGRYAATARVTAWPDDTDGDLMQRLLLGDGHADRQDPHFTVDRSFAVLYRPLPPAQSRRSAKWRAALAGAFTTDTVKKAAHEIASSTTHGALVQGAILVDVDAYLTVWGDSPESVSDARWHASLTADRHRIRLDWLAGQQHRAHVMTTPHGASTRKGAIL</sequence>
<proteinExistence type="predicted"/>
<accession>A0A919EGR4</accession>
<dbReference type="RefSeq" id="WP_190133304.1">
    <property type="nucleotide sequence ID" value="NZ_BNBD01000026.1"/>
</dbReference>